<dbReference type="Gene3D" id="3.30.70.1060">
    <property type="entry name" value="Dimeric alpha+beta barrel"/>
    <property type="match status" value="1"/>
</dbReference>
<dbReference type="Proteomes" id="UP001291930">
    <property type="component" value="Unassembled WGS sequence"/>
</dbReference>
<evidence type="ECO:0000259" key="3">
    <source>
        <dbReference type="Pfam" id="PF03795"/>
    </source>
</evidence>
<evidence type="ECO:0000256" key="2">
    <source>
        <dbReference type="SAM" id="MobiDB-lite"/>
    </source>
</evidence>
<dbReference type="InterPro" id="IPR005545">
    <property type="entry name" value="YCII"/>
</dbReference>
<sequence length="185" mass="20641">MQDLFLSLLKEQPSARIFYGGSMLDGLPPRTPIKDPAPKKKLMLEGEEIEGFTLRAPNPDERPPRDRRPPIPKMLKRDEDKGLTLSSGAGYEISPEENHFIVTYREQTTMVENQNLIDEHVAYLRKLMDQGKLIMAGAYASGNQGMMVISASSLEDVAAIVQADPIFKTGCYTKADIDGIFLQLK</sequence>
<evidence type="ECO:0000313" key="5">
    <source>
        <dbReference type="Proteomes" id="UP001291930"/>
    </source>
</evidence>
<gene>
    <name evidence="4" type="ORF">U2I54_16550</name>
</gene>
<protein>
    <submittedName>
        <fullName evidence="4">YciI family protein</fullName>
    </submittedName>
</protein>
<proteinExistence type="inferred from homology"/>
<reference evidence="5" key="1">
    <citation type="submission" date="2023-11" db="EMBL/GenBank/DDBJ databases">
        <title>Genome Sequence of Bacillus pseudomycoides stain BUPM19.</title>
        <authorList>
            <person name="Farhat A."/>
        </authorList>
    </citation>
    <scope>NUCLEOTIDE SEQUENCE [LARGE SCALE GENOMIC DNA]</scope>
    <source>
        <strain evidence="5">BUPM19</strain>
    </source>
</reference>
<dbReference type="RefSeq" id="WP_374218346.1">
    <property type="nucleotide sequence ID" value="NZ_JAXOVW010000036.1"/>
</dbReference>
<evidence type="ECO:0000256" key="1">
    <source>
        <dbReference type="ARBA" id="ARBA00007689"/>
    </source>
</evidence>
<accession>A0ABU5JYV1</accession>
<feature type="compositionally biased region" description="Basic and acidic residues" evidence="2">
    <location>
        <begin position="58"/>
        <end position="79"/>
    </location>
</feature>
<dbReference type="Pfam" id="PF03795">
    <property type="entry name" value="YCII"/>
    <property type="match status" value="1"/>
</dbReference>
<feature type="domain" description="YCII-related" evidence="3">
    <location>
        <begin position="101"/>
        <end position="176"/>
    </location>
</feature>
<evidence type="ECO:0000313" key="4">
    <source>
        <dbReference type="EMBL" id="MDZ5608640.1"/>
    </source>
</evidence>
<name>A0ABU5JYV1_9BACI</name>
<comment type="similarity">
    <text evidence="1">Belongs to the YciI family.</text>
</comment>
<dbReference type="PANTHER" id="PTHR37828:SF1">
    <property type="entry name" value="YCII-RELATED DOMAIN-CONTAINING PROTEIN"/>
    <property type="match status" value="1"/>
</dbReference>
<dbReference type="EMBL" id="JAXOVW010000036">
    <property type="protein sequence ID" value="MDZ5608640.1"/>
    <property type="molecule type" value="Genomic_DNA"/>
</dbReference>
<dbReference type="SUPFAM" id="SSF54909">
    <property type="entry name" value="Dimeric alpha+beta barrel"/>
    <property type="match status" value="1"/>
</dbReference>
<dbReference type="PANTHER" id="PTHR37828">
    <property type="entry name" value="GSR2449 PROTEIN"/>
    <property type="match status" value="1"/>
</dbReference>
<feature type="region of interest" description="Disordered" evidence="2">
    <location>
        <begin position="48"/>
        <end position="79"/>
    </location>
</feature>
<comment type="caution">
    <text evidence="4">The sequence shown here is derived from an EMBL/GenBank/DDBJ whole genome shotgun (WGS) entry which is preliminary data.</text>
</comment>
<keyword evidence="5" id="KW-1185">Reference proteome</keyword>
<organism evidence="4 5">
    <name type="scientific">Bacillus bingmayongensis</name>
    <dbReference type="NCBI Taxonomy" id="1150157"/>
    <lineage>
        <taxon>Bacteria</taxon>
        <taxon>Bacillati</taxon>
        <taxon>Bacillota</taxon>
        <taxon>Bacilli</taxon>
        <taxon>Bacillales</taxon>
        <taxon>Bacillaceae</taxon>
        <taxon>Bacillus</taxon>
    </lineage>
</organism>
<dbReference type="InterPro" id="IPR011008">
    <property type="entry name" value="Dimeric_a/b-barrel"/>
</dbReference>